<proteinExistence type="predicted"/>
<evidence type="ECO:0000256" key="1">
    <source>
        <dbReference type="SAM" id="Phobius"/>
    </source>
</evidence>
<feature type="transmembrane region" description="Helical" evidence="1">
    <location>
        <begin position="12"/>
        <end position="37"/>
    </location>
</feature>
<dbReference type="PANTHER" id="PTHR46254">
    <property type="entry name" value="PROTEIN GVQW1-RELATED"/>
    <property type="match status" value="1"/>
</dbReference>
<sequence length="174" mass="20658">MVFRDRWENSYLIFTISCPYFNITLILILNIKVYYFVKSLQKKPITKCNLKVSTTLYKVTRKPQSKFDLDYNKMSTIKSLRFCFSFLFSFSPLLFSFLFFTFDFFFFFSRWNLALAQAERSGDLGSLQPPPPGFKRFSCLSLPSSWDYRCPLPLPANFCIFSRDKVSPFWPGWF</sequence>
<evidence type="ECO:0000313" key="2">
    <source>
        <dbReference type="Ensembl" id="ENSMFAP00000062841.1"/>
    </source>
</evidence>
<keyword evidence="1" id="KW-0812">Transmembrane</keyword>
<reference evidence="2" key="2">
    <citation type="submission" date="2025-08" db="UniProtKB">
        <authorList>
            <consortium name="Ensembl"/>
        </authorList>
    </citation>
    <scope>IDENTIFICATION</scope>
</reference>
<keyword evidence="1" id="KW-1133">Transmembrane helix</keyword>
<dbReference type="Proteomes" id="UP000233100">
    <property type="component" value="Chromosome X"/>
</dbReference>
<keyword evidence="1" id="KW-0472">Membrane</keyword>
<organism evidence="2 3">
    <name type="scientific">Macaca fascicularis</name>
    <name type="common">Crab-eating macaque</name>
    <name type="synonym">Cynomolgus monkey</name>
    <dbReference type="NCBI Taxonomy" id="9541"/>
    <lineage>
        <taxon>Eukaryota</taxon>
        <taxon>Metazoa</taxon>
        <taxon>Chordata</taxon>
        <taxon>Craniata</taxon>
        <taxon>Vertebrata</taxon>
        <taxon>Euteleostomi</taxon>
        <taxon>Mammalia</taxon>
        <taxon>Eutheria</taxon>
        <taxon>Euarchontoglires</taxon>
        <taxon>Primates</taxon>
        <taxon>Haplorrhini</taxon>
        <taxon>Catarrhini</taxon>
        <taxon>Cercopithecidae</taxon>
        <taxon>Cercopithecinae</taxon>
        <taxon>Macaca</taxon>
    </lineage>
</organism>
<dbReference type="PANTHER" id="PTHR46254:SF6">
    <property type="entry name" value="HIGH MOBILITY GROUP AT-HOOK 2"/>
    <property type="match status" value="1"/>
</dbReference>
<dbReference type="GeneTree" id="ENSGT00940000161627"/>
<name>A0A7N9DAJ5_MACFA</name>
<protein>
    <submittedName>
        <fullName evidence="2">Uncharacterized protein</fullName>
    </submittedName>
</protein>
<evidence type="ECO:0000313" key="3">
    <source>
        <dbReference type="Proteomes" id="UP000233100"/>
    </source>
</evidence>
<reference evidence="2 3" key="1">
    <citation type="submission" date="2013-03" db="EMBL/GenBank/DDBJ databases">
        <authorList>
            <person name="Warren W."/>
            <person name="Wilson R.K."/>
        </authorList>
    </citation>
    <scope>NUCLEOTIDE SEQUENCE</scope>
</reference>
<dbReference type="AlphaFoldDB" id="A0A7N9DAJ5"/>
<keyword evidence="3" id="KW-1185">Reference proteome</keyword>
<dbReference type="Ensembl" id="ENSMFAT00000100117.1">
    <property type="protein sequence ID" value="ENSMFAP00000062841.1"/>
    <property type="gene ID" value="ENSMFAG00000047266.1"/>
</dbReference>
<feature type="transmembrane region" description="Helical" evidence="1">
    <location>
        <begin position="82"/>
        <end position="108"/>
    </location>
</feature>
<reference evidence="2" key="3">
    <citation type="submission" date="2025-09" db="UniProtKB">
        <authorList>
            <consortium name="Ensembl"/>
        </authorList>
    </citation>
    <scope>IDENTIFICATION</scope>
</reference>
<accession>A0A7N9DAJ5</accession>